<protein>
    <submittedName>
        <fullName evidence="1">Uncharacterized protein</fullName>
    </submittedName>
</protein>
<sequence length="202" mass="23689">MYITSEKLKKRIDEISREVNERFDRHILLEEYIGIPYFGQIILRFMLEGEDYTLEDLDRYERELYQIVGDEFLVDFMGSVYRKAGVDYADLDRTMLLMEQEYRDEPLLSSVHSEGIRADARELLRAAGMDPERKVWEIQLEDGVFTLLLMGTENRIIREMEEPVRLAVMETKEAACTGLMKAAMRSKRLGVSLGRLIMEMSR</sequence>
<proteinExistence type="predicted"/>
<dbReference type="Proteomes" id="UP000682782">
    <property type="component" value="Chromosome"/>
</dbReference>
<reference evidence="1" key="1">
    <citation type="submission" date="2021-01" db="EMBL/GenBank/DDBJ databases">
        <title>Complete genome sequence of Clostridiales bacterium R-7.</title>
        <authorList>
            <person name="Mahoney-Kurpe S.C."/>
            <person name="Palevich N."/>
            <person name="Koike S."/>
            <person name="Moon C.D."/>
            <person name="Attwood G.T."/>
        </authorList>
    </citation>
    <scope>NUCLEOTIDE SEQUENCE</scope>
    <source>
        <strain evidence="1">R-7</strain>
    </source>
</reference>
<accession>A0AC61NKE3</accession>
<dbReference type="EMBL" id="CP068393">
    <property type="protein sequence ID" value="QUC66548.1"/>
    <property type="molecule type" value="Genomic_DNA"/>
</dbReference>
<name>A0AC61NKE3_9FIRM</name>
<evidence type="ECO:0000313" key="2">
    <source>
        <dbReference type="Proteomes" id="UP000682782"/>
    </source>
</evidence>
<keyword evidence="2" id="KW-1185">Reference proteome</keyword>
<organism evidence="1 2">
    <name type="scientific">Aristaeella hokkaidonensis</name>
    <dbReference type="NCBI Taxonomy" id="3046382"/>
    <lineage>
        <taxon>Bacteria</taxon>
        <taxon>Bacillati</taxon>
        <taxon>Bacillota</taxon>
        <taxon>Clostridia</taxon>
        <taxon>Eubacteriales</taxon>
        <taxon>Aristaeellaceae</taxon>
        <taxon>Aristaeella</taxon>
    </lineage>
</organism>
<gene>
    <name evidence="1" type="ORF">JYE49_11860</name>
</gene>
<evidence type="ECO:0000313" key="1">
    <source>
        <dbReference type="EMBL" id="QUC66548.1"/>
    </source>
</evidence>